<evidence type="ECO:0008006" key="3">
    <source>
        <dbReference type="Google" id="ProtNLM"/>
    </source>
</evidence>
<reference evidence="1 2" key="1">
    <citation type="submission" date="2020-04" db="EMBL/GenBank/DDBJ databases">
        <authorList>
            <person name="Zhang R."/>
            <person name="Schippers A."/>
        </authorList>
    </citation>
    <scope>NUCLEOTIDE SEQUENCE [LARGE SCALE GENOMIC DNA]</scope>
    <source>
        <strain evidence="1 2">DSM 109850</strain>
    </source>
</reference>
<organism evidence="1 2">
    <name type="scientific">Sulfobacillus harzensis</name>
    <dbReference type="NCBI Taxonomy" id="2729629"/>
    <lineage>
        <taxon>Bacteria</taxon>
        <taxon>Bacillati</taxon>
        <taxon>Bacillota</taxon>
        <taxon>Clostridia</taxon>
        <taxon>Eubacteriales</taxon>
        <taxon>Clostridiales Family XVII. Incertae Sedis</taxon>
        <taxon>Sulfobacillus</taxon>
    </lineage>
</organism>
<proteinExistence type="predicted"/>
<evidence type="ECO:0000313" key="2">
    <source>
        <dbReference type="Proteomes" id="UP000533476"/>
    </source>
</evidence>
<dbReference type="RefSeq" id="WP_169102775.1">
    <property type="nucleotide sequence ID" value="NZ_JABBVZ010000122.1"/>
</dbReference>
<accession>A0A7Y0L7C1</accession>
<keyword evidence="2" id="KW-1185">Reference proteome</keyword>
<dbReference type="EMBL" id="JABBVZ010000122">
    <property type="protein sequence ID" value="NMP24565.1"/>
    <property type="molecule type" value="Genomic_DNA"/>
</dbReference>
<name>A0A7Y0L7C1_9FIRM</name>
<protein>
    <recommendedName>
        <fullName evidence="3">SipL SPOCS domain-containing protein</fullName>
    </recommendedName>
</protein>
<dbReference type="AlphaFoldDB" id="A0A7Y0L7C1"/>
<sequence length="170" mass="17846">MPIGPIPRGCIAVCAPEAGDVTQEVPFFSGVVQFSSACLSLSNVTVTGCTVTDVFFTSVSSRAVGITVAVAVDIAFDATVDGFTFHGTGTVEGNIFFVRVLLPTKGGSLISPPDCAGNFTCTARYAGVDPTTGQQQFIVHLRGDVTCVYCSPIPYVIVKDCRPVKDRVED</sequence>
<evidence type="ECO:0000313" key="1">
    <source>
        <dbReference type="EMBL" id="NMP24565.1"/>
    </source>
</evidence>
<dbReference type="Proteomes" id="UP000533476">
    <property type="component" value="Unassembled WGS sequence"/>
</dbReference>
<gene>
    <name evidence="1" type="ORF">HIJ39_19825</name>
</gene>
<comment type="caution">
    <text evidence="1">The sequence shown here is derived from an EMBL/GenBank/DDBJ whole genome shotgun (WGS) entry which is preliminary data.</text>
</comment>